<evidence type="ECO:0000313" key="2">
    <source>
        <dbReference type="EMBL" id="TWW53301.1"/>
    </source>
</evidence>
<dbReference type="AlphaFoldDB" id="A0A5C6MFG3"/>
<dbReference type="Proteomes" id="UP000324091">
    <property type="component" value="Unassembled WGS sequence"/>
</dbReference>
<proteinExistence type="predicted"/>
<dbReference type="EMBL" id="RHFK02000746">
    <property type="protein sequence ID" value="TWW53301.1"/>
    <property type="molecule type" value="Genomic_DNA"/>
</dbReference>
<protein>
    <submittedName>
        <fullName evidence="2">Uncharacterized protein</fullName>
    </submittedName>
</protein>
<name>A0A5C6MFG3_9TELE</name>
<evidence type="ECO:0000256" key="1">
    <source>
        <dbReference type="SAM" id="SignalP"/>
    </source>
</evidence>
<evidence type="ECO:0000313" key="3">
    <source>
        <dbReference type="Proteomes" id="UP000324091"/>
    </source>
</evidence>
<comment type="caution">
    <text evidence="2">The sequence shown here is derived from an EMBL/GenBank/DDBJ whole genome shotgun (WGS) entry which is preliminary data.</text>
</comment>
<reference evidence="2 3" key="1">
    <citation type="submission" date="2019-04" db="EMBL/GenBank/DDBJ databases">
        <title>Chromosome genome assembly for Takifugu flavidus.</title>
        <authorList>
            <person name="Xiao S."/>
        </authorList>
    </citation>
    <scope>NUCLEOTIDE SEQUENCE [LARGE SCALE GENOMIC DNA]</scope>
    <source>
        <strain evidence="2">HTHZ2018</strain>
        <tissue evidence="2">Muscle</tissue>
    </source>
</reference>
<feature type="chain" id="PRO_5022738268" evidence="1">
    <location>
        <begin position="16"/>
        <end position="102"/>
    </location>
</feature>
<feature type="signal peptide" evidence="1">
    <location>
        <begin position="1"/>
        <end position="15"/>
    </location>
</feature>
<organism evidence="2 3">
    <name type="scientific">Takifugu flavidus</name>
    <name type="common">sansaifugu</name>
    <dbReference type="NCBI Taxonomy" id="433684"/>
    <lineage>
        <taxon>Eukaryota</taxon>
        <taxon>Metazoa</taxon>
        <taxon>Chordata</taxon>
        <taxon>Craniata</taxon>
        <taxon>Vertebrata</taxon>
        <taxon>Euteleostomi</taxon>
        <taxon>Actinopterygii</taxon>
        <taxon>Neopterygii</taxon>
        <taxon>Teleostei</taxon>
        <taxon>Neoteleostei</taxon>
        <taxon>Acanthomorphata</taxon>
        <taxon>Eupercaria</taxon>
        <taxon>Tetraodontiformes</taxon>
        <taxon>Tetradontoidea</taxon>
        <taxon>Tetraodontidae</taxon>
        <taxon>Takifugu</taxon>
    </lineage>
</organism>
<keyword evidence="3" id="KW-1185">Reference proteome</keyword>
<gene>
    <name evidence="2" type="ORF">D4764_0247700</name>
</gene>
<keyword evidence="1" id="KW-0732">Signal</keyword>
<accession>A0A5C6MFG3</accession>
<sequence>MVNLLVRLILPIVWILYEIRQQLHSWILQILSQVQFSEMGGIGPQRREAREFSTLSLHLIMEIHLTCGSSLKAQPVLDDFLSPSPSPSSLAGVYQAPSPSFV</sequence>